<name>A0A9E7GXK5_9LILI</name>
<gene>
    <name evidence="1" type="ORF">MUK42_34215</name>
</gene>
<evidence type="ECO:0000313" key="2">
    <source>
        <dbReference type="Proteomes" id="UP001055439"/>
    </source>
</evidence>
<proteinExistence type="predicted"/>
<dbReference type="EMBL" id="CP097510">
    <property type="protein sequence ID" value="URE23744.1"/>
    <property type="molecule type" value="Genomic_DNA"/>
</dbReference>
<keyword evidence="2" id="KW-1185">Reference proteome</keyword>
<reference evidence="1" key="1">
    <citation type="submission" date="2022-05" db="EMBL/GenBank/DDBJ databases">
        <title>The Musa troglodytarum L. genome provides insights into the mechanism of non-climacteric behaviour and enrichment of carotenoids.</title>
        <authorList>
            <person name="Wang J."/>
        </authorList>
    </citation>
    <scope>NUCLEOTIDE SEQUENCE</scope>
    <source>
        <tissue evidence="1">Leaf</tissue>
    </source>
</reference>
<dbReference type="Proteomes" id="UP001055439">
    <property type="component" value="Chromosome 8"/>
</dbReference>
<dbReference type="AlphaFoldDB" id="A0A9E7GXK5"/>
<accession>A0A9E7GXK5</accession>
<organism evidence="1 2">
    <name type="scientific">Musa troglodytarum</name>
    <name type="common">fe'i banana</name>
    <dbReference type="NCBI Taxonomy" id="320322"/>
    <lineage>
        <taxon>Eukaryota</taxon>
        <taxon>Viridiplantae</taxon>
        <taxon>Streptophyta</taxon>
        <taxon>Embryophyta</taxon>
        <taxon>Tracheophyta</taxon>
        <taxon>Spermatophyta</taxon>
        <taxon>Magnoliopsida</taxon>
        <taxon>Liliopsida</taxon>
        <taxon>Zingiberales</taxon>
        <taxon>Musaceae</taxon>
        <taxon>Musa</taxon>
    </lineage>
</organism>
<sequence length="102" mass="11801">MATRLPHFFPLGIVRMASLRARSPRPDRPSSASESFEHLRLDKYHREFPERSKAQSPEGGVVSSFSSISYSISHLLLYDLKKCRNHMNKHLMAFFQSAAKWH</sequence>
<protein>
    <submittedName>
        <fullName evidence="1">Uncharacterized protein</fullName>
    </submittedName>
</protein>
<evidence type="ECO:0000313" key="1">
    <source>
        <dbReference type="EMBL" id="URE23744.1"/>
    </source>
</evidence>